<dbReference type="SUPFAM" id="SSF52374">
    <property type="entry name" value="Nucleotidylyl transferase"/>
    <property type="match status" value="1"/>
</dbReference>
<dbReference type="PANTHER" id="PTHR43793:SF2">
    <property type="entry name" value="BIFUNCTIONAL PROTEIN HLDE"/>
    <property type="match status" value="1"/>
</dbReference>
<dbReference type="InterPro" id="IPR011914">
    <property type="entry name" value="RfaE_dom_II"/>
</dbReference>
<dbReference type="Gene3D" id="3.40.50.620">
    <property type="entry name" value="HUPs"/>
    <property type="match status" value="1"/>
</dbReference>
<dbReference type="RefSeq" id="WP_149266250.1">
    <property type="nucleotide sequence ID" value="NZ_VFJB01000004.1"/>
</dbReference>
<dbReference type="InterPro" id="IPR004821">
    <property type="entry name" value="Cyt_trans-like"/>
</dbReference>
<proteinExistence type="predicted"/>
<dbReference type="GO" id="GO:0005524">
    <property type="term" value="F:ATP binding"/>
    <property type="evidence" value="ECO:0007669"/>
    <property type="project" value="UniProtKB-KW"/>
</dbReference>
<keyword evidence="6" id="KW-0119">Carbohydrate metabolism</keyword>
<evidence type="ECO:0000259" key="8">
    <source>
        <dbReference type="Pfam" id="PF01467"/>
    </source>
</evidence>
<gene>
    <name evidence="9" type="primary">rfaE2</name>
    <name evidence="9" type="ORF">FHQ18_05770</name>
</gene>
<dbReference type="GO" id="GO:0016779">
    <property type="term" value="F:nucleotidyltransferase activity"/>
    <property type="evidence" value="ECO:0007669"/>
    <property type="project" value="UniProtKB-KW"/>
</dbReference>
<reference evidence="9 10" key="1">
    <citation type="submission" date="2019-06" db="EMBL/GenBank/DDBJ databases">
        <title>Genomic insights into carbon and energy metabolism of Deferribacter autotrophicus revealed new metabolic traits in the phylum Deferribacteres.</title>
        <authorList>
            <person name="Slobodkin A.I."/>
            <person name="Slobodkina G.B."/>
            <person name="Allioux M."/>
            <person name="Alain K."/>
            <person name="Jebbar M."/>
            <person name="Shadrin V."/>
            <person name="Kublanov I.V."/>
            <person name="Toshchakov S.V."/>
            <person name="Bonch-Osmolovskaya E.A."/>
        </authorList>
    </citation>
    <scope>NUCLEOTIDE SEQUENCE [LARGE SCALE GENOMIC DNA]</scope>
    <source>
        <strain evidence="9 10">SL50</strain>
    </source>
</reference>
<dbReference type="InterPro" id="IPR050385">
    <property type="entry name" value="Archaeal_FAD_synthase"/>
</dbReference>
<dbReference type="Proteomes" id="UP000322876">
    <property type="component" value="Unassembled WGS sequence"/>
</dbReference>
<dbReference type="EMBL" id="VFJB01000004">
    <property type="protein sequence ID" value="KAA0258698.1"/>
    <property type="molecule type" value="Genomic_DNA"/>
</dbReference>
<dbReference type="Pfam" id="PF01467">
    <property type="entry name" value="CTP_transf_like"/>
    <property type="match status" value="1"/>
</dbReference>
<dbReference type="AlphaFoldDB" id="A0A5A8F481"/>
<dbReference type="NCBIfam" id="TIGR02199">
    <property type="entry name" value="rfaE_dom_II"/>
    <property type="match status" value="1"/>
</dbReference>
<evidence type="ECO:0000313" key="10">
    <source>
        <dbReference type="Proteomes" id="UP000322876"/>
    </source>
</evidence>
<evidence type="ECO:0000256" key="7">
    <source>
        <dbReference type="ARBA" id="ARBA00047428"/>
    </source>
</evidence>
<evidence type="ECO:0000256" key="2">
    <source>
        <dbReference type="ARBA" id="ARBA00022679"/>
    </source>
</evidence>
<comment type="catalytic activity">
    <reaction evidence="7">
        <text>D-glycero-beta-D-manno-heptose 1-phosphate + ATP + H(+) = ADP-D-glycero-beta-D-manno-heptose + diphosphate</text>
        <dbReference type="Rhea" id="RHEA:27465"/>
        <dbReference type="ChEBI" id="CHEBI:15378"/>
        <dbReference type="ChEBI" id="CHEBI:30616"/>
        <dbReference type="ChEBI" id="CHEBI:33019"/>
        <dbReference type="ChEBI" id="CHEBI:59967"/>
        <dbReference type="ChEBI" id="CHEBI:61593"/>
        <dbReference type="EC" id="2.7.7.70"/>
    </reaction>
</comment>
<evidence type="ECO:0000256" key="1">
    <source>
        <dbReference type="ARBA" id="ARBA00012519"/>
    </source>
</evidence>
<protein>
    <recommendedName>
        <fullName evidence="1">D-glycero-beta-D-manno-heptose 1-phosphate adenylyltransferase</fullName>
        <ecNumber evidence="1">2.7.7.70</ecNumber>
    </recommendedName>
</protein>
<organism evidence="9 10">
    <name type="scientific">Deferribacter autotrophicus</name>
    <dbReference type="NCBI Taxonomy" id="500465"/>
    <lineage>
        <taxon>Bacteria</taxon>
        <taxon>Pseudomonadati</taxon>
        <taxon>Deferribacterota</taxon>
        <taxon>Deferribacteres</taxon>
        <taxon>Deferribacterales</taxon>
        <taxon>Deferribacteraceae</taxon>
        <taxon>Deferribacter</taxon>
    </lineage>
</organism>
<name>A0A5A8F481_9BACT</name>
<dbReference type="OrthoDB" id="9802794at2"/>
<evidence type="ECO:0000256" key="5">
    <source>
        <dbReference type="ARBA" id="ARBA00022840"/>
    </source>
</evidence>
<keyword evidence="3 9" id="KW-0548">Nucleotidyltransferase</keyword>
<evidence type="ECO:0000256" key="6">
    <source>
        <dbReference type="ARBA" id="ARBA00023277"/>
    </source>
</evidence>
<dbReference type="PANTHER" id="PTHR43793">
    <property type="entry name" value="FAD SYNTHASE"/>
    <property type="match status" value="1"/>
</dbReference>
<keyword evidence="4" id="KW-0547">Nucleotide-binding</keyword>
<feature type="domain" description="Cytidyltransferase-like" evidence="8">
    <location>
        <begin position="24"/>
        <end position="118"/>
    </location>
</feature>
<dbReference type="InterPro" id="IPR014729">
    <property type="entry name" value="Rossmann-like_a/b/a_fold"/>
</dbReference>
<evidence type="ECO:0000256" key="4">
    <source>
        <dbReference type="ARBA" id="ARBA00022741"/>
    </source>
</evidence>
<comment type="caution">
    <text evidence="9">The sequence shown here is derived from an EMBL/GenBank/DDBJ whole genome shotgun (WGS) entry which is preliminary data.</text>
</comment>
<dbReference type="NCBIfam" id="TIGR00125">
    <property type="entry name" value="cyt_tran_rel"/>
    <property type="match status" value="1"/>
</dbReference>
<evidence type="ECO:0000256" key="3">
    <source>
        <dbReference type="ARBA" id="ARBA00022695"/>
    </source>
</evidence>
<dbReference type="EC" id="2.7.7.70" evidence="1"/>
<keyword evidence="5" id="KW-0067">ATP-binding</keyword>
<dbReference type="GO" id="GO:0016773">
    <property type="term" value="F:phosphotransferase activity, alcohol group as acceptor"/>
    <property type="evidence" value="ECO:0007669"/>
    <property type="project" value="InterPro"/>
</dbReference>
<dbReference type="GO" id="GO:0005975">
    <property type="term" value="P:carbohydrate metabolic process"/>
    <property type="evidence" value="ECO:0007669"/>
    <property type="project" value="InterPro"/>
</dbReference>
<sequence length="158" mass="18094">MQNIFYDVDKLVDELRRLNKKVVFTNGCFDILHVGHVSYLFKAKELGDVLVVALNSDESVKRLKGDKRPINPLRDRMIMMASLKPVDYVTYFDEDTPYEIIKKIQPDVLVKGGDWKEDDIVGADIVKQKGGKVFSLNYEEGFATTNIIDKILSVYCEK</sequence>
<keyword evidence="2 9" id="KW-0808">Transferase</keyword>
<keyword evidence="10" id="KW-1185">Reference proteome</keyword>
<accession>A0A5A8F481</accession>
<evidence type="ECO:0000313" key="9">
    <source>
        <dbReference type="EMBL" id="KAA0258698.1"/>
    </source>
</evidence>